<dbReference type="GO" id="GO:0046872">
    <property type="term" value="F:metal ion binding"/>
    <property type="evidence" value="ECO:0007669"/>
    <property type="project" value="UniProtKB-KW"/>
</dbReference>
<evidence type="ECO:0000256" key="4">
    <source>
        <dbReference type="ARBA" id="ARBA00025742"/>
    </source>
</evidence>
<dbReference type="Pfam" id="PF00149">
    <property type="entry name" value="Metallophos"/>
    <property type="match status" value="1"/>
</dbReference>
<dbReference type="InterPro" id="IPR050884">
    <property type="entry name" value="CNP_phosphodiesterase-III"/>
</dbReference>
<dbReference type="RefSeq" id="WP_197002549.1">
    <property type="nucleotide sequence ID" value="NZ_BONS01000003.1"/>
</dbReference>
<reference evidence="6" key="1">
    <citation type="submission" date="2020-11" db="EMBL/GenBank/DDBJ databases">
        <title>Sequencing the genomes of 1000 actinobacteria strains.</title>
        <authorList>
            <person name="Klenk H.-P."/>
        </authorList>
    </citation>
    <scope>NUCLEOTIDE SEQUENCE</scope>
    <source>
        <strain evidence="6">DSM 45356</strain>
    </source>
</reference>
<dbReference type="AlphaFoldDB" id="A0A8J7GF83"/>
<keyword evidence="1" id="KW-0479">Metal-binding</keyword>
<evidence type="ECO:0000256" key="2">
    <source>
        <dbReference type="ARBA" id="ARBA00022801"/>
    </source>
</evidence>
<sequence length="241" mass="25366">MPFVFAHISDTHLDGSPRAAERTAAVIDYLRGQPLDAILVTGDIADHGAPGEYTEAAALLTADVPVLVLPGNHDERAAFGKGLLERDGAGPVNQVHVVGGVTFALCDSTIPGRDDGALTEDTLAWLDSTLAAATGRAFVALHHPPTPMYNTILDTLLLTVPAGLERVLRRHPHVVAVLCGHAHTAAASTFAGLPLLVAPGVVSTLMLPWEDRGHLSLDDPPGIAFHVLDGTHLTTHYRVLP</sequence>
<keyword evidence="7" id="KW-1185">Reference proteome</keyword>
<evidence type="ECO:0000256" key="3">
    <source>
        <dbReference type="ARBA" id="ARBA00023004"/>
    </source>
</evidence>
<dbReference type="InterPro" id="IPR029052">
    <property type="entry name" value="Metallo-depent_PP-like"/>
</dbReference>
<gene>
    <name evidence="6" type="ORF">IW245_001636</name>
</gene>
<dbReference type="PANTHER" id="PTHR42988">
    <property type="entry name" value="PHOSPHOHYDROLASE"/>
    <property type="match status" value="1"/>
</dbReference>
<feature type="domain" description="Calcineurin-like phosphoesterase" evidence="5">
    <location>
        <begin position="4"/>
        <end position="184"/>
    </location>
</feature>
<organism evidence="6 7">
    <name type="scientific">Longispora fulva</name>
    <dbReference type="NCBI Taxonomy" id="619741"/>
    <lineage>
        <taxon>Bacteria</taxon>
        <taxon>Bacillati</taxon>
        <taxon>Actinomycetota</taxon>
        <taxon>Actinomycetes</taxon>
        <taxon>Micromonosporales</taxon>
        <taxon>Micromonosporaceae</taxon>
        <taxon>Longispora</taxon>
    </lineage>
</organism>
<comment type="similarity">
    <text evidence="4">Belongs to the cyclic nucleotide phosphodiesterase class-III family.</text>
</comment>
<dbReference type="EMBL" id="JADOUF010000001">
    <property type="protein sequence ID" value="MBG6135442.1"/>
    <property type="molecule type" value="Genomic_DNA"/>
</dbReference>
<evidence type="ECO:0000313" key="7">
    <source>
        <dbReference type="Proteomes" id="UP000622552"/>
    </source>
</evidence>
<dbReference type="Gene3D" id="3.60.21.10">
    <property type="match status" value="1"/>
</dbReference>
<name>A0A8J7GF83_9ACTN</name>
<evidence type="ECO:0000256" key="1">
    <source>
        <dbReference type="ARBA" id="ARBA00022723"/>
    </source>
</evidence>
<accession>A0A8J7GF83</accession>
<dbReference type="GO" id="GO:0016787">
    <property type="term" value="F:hydrolase activity"/>
    <property type="evidence" value="ECO:0007669"/>
    <property type="project" value="UniProtKB-KW"/>
</dbReference>
<dbReference type="Proteomes" id="UP000622552">
    <property type="component" value="Unassembled WGS sequence"/>
</dbReference>
<evidence type="ECO:0000259" key="5">
    <source>
        <dbReference type="Pfam" id="PF00149"/>
    </source>
</evidence>
<comment type="caution">
    <text evidence="6">The sequence shown here is derived from an EMBL/GenBank/DDBJ whole genome shotgun (WGS) entry which is preliminary data.</text>
</comment>
<dbReference type="InterPro" id="IPR004843">
    <property type="entry name" value="Calcineurin-like_PHP"/>
</dbReference>
<dbReference type="SUPFAM" id="SSF56300">
    <property type="entry name" value="Metallo-dependent phosphatases"/>
    <property type="match status" value="1"/>
</dbReference>
<evidence type="ECO:0000313" key="6">
    <source>
        <dbReference type="EMBL" id="MBG6135442.1"/>
    </source>
</evidence>
<protein>
    <submittedName>
        <fullName evidence="6">3',5'-cyclic AMP phosphodiesterase CpdA</fullName>
    </submittedName>
</protein>
<proteinExistence type="inferred from homology"/>
<keyword evidence="3" id="KW-0408">Iron</keyword>
<keyword evidence="2" id="KW-0378">Hydrolase</keyword>
<dbReference type="PANTHER" id="PTHR42988:SF2">
    <property type="entry name" value="CYCLIC NUCLEOTIDE PHOSPHODIESTERASE CBUA0032-RELATED"/>
    <property type="match status" value="1"/>
</dbReference>